<organism evidence="1 2">
    <name type="scientific">Araneus ventricosus</name>
    <name type="common">Orbweaver spider</name>
    <name type="synonym">Epeira ventricosa</name>
    <dbReference type="NCBI Taxonomy" id="182803"/>
    <lineage>
        <taxon>Eukaryota</taxon>
        <taxon>Metazoa</taxon>
        <taxon>Ecdysozoa</taxon>
        <taxon>Arthropoda</taxon>
        <taxon>Chelicerata</taxon>
        <taxon>Arachnida</taxon>
        <taxon>Araneae</taxon>
        <taxon>Araneomorphae</taxon>
        <taxon>Entelegynae</taxon>
        <taxon>Araneoidea</taxon>
        <taxon>Araneidae</taxon>
        <taxon>Araneus</taxon>
    </lineage>
</organism>
<evidence type="ECO:0000313" key="1">
    <source>
        <dbReference type="EMBL" id="GBM80443.1"/>
    </source>
</evidence>
<evidence type="ECO:0000313" key="2">
    <source>
        <dbReference type="Proteomes" id="UP000499080"/>
    </source>
</evidence>
<dbReference type="OrthoDB" id="1937528at2759"/>
<sequence length="111" mass="12565">MVLKKRSKEDTILDLLGKINFAKSNSHNVLLIYLDFKGSFDNLQYSSIINSLDNLNFNIQTLETLKDILTNRQIAINTLHGPATLRQLQGCRQDSCSGLSVWNLVDDEVLQ</sequence>
<comment type="caution">
    <text evidence="1">The sequence shown here is derived from an EMBL/GenBank/DDBJ whole genome shotgun (WGS) entry which is preliminary data.</text>
</comment>
<evidence type="ECO:0008006" key="3">
    <source>
        <dbReference type="Google" id="ProtNLM"/>
    </source>
</evidence>
<dbReference type="AlphaFoldDB" id="A0A4Y2IRH3"/>
<gene>
    <name evidence="1" type="ORF">AVEN_83030_1</name>
</gene>
<reference evidence="1 2" key="1">
    <citation type="journal article" date="2019" name="Sci. Rep.">
        <title>Orb-weaving spider Araneus ventricosus genome elucidates the spidroin gene catalogue.</title>
        <authorList>
            <person name="Kono N."/>
            <person name="Nakamura H."/>
            <person name="Ohtoshi R."/>
            <person name="Moran D.A.P."/>
            <person name="Shinohara A."/>
            <person name="Yoshida Y."/>
            <person name="Fujiwara M."/>
            <person name="Mori M."/>
            <person name="Tomita M."/>
            <person name="Arakawa K."/>
        </authorList>
    </citation>
    <scope>NUCLEOTIDE SEQUENCE [LARGE SCALE GENOMIC DNA]</scope>
</reference>
<name>A0A4Y2IRH3_ARAVE</name>
<dbReference type="EMBL" id="BGPR01002884">
    <property type="protein sequence ID" value="GBM80443.1"/>
    <property type="molecule type" value="Genomic_DNA"/>
</dbReference>
<keyword evidence="2" id="KW-1185">Reference proteome</keyword>
<proteinExistence type="predicted"/>
<protein>
    <recommendedName>
        <fullName evidence="3">Reverse transcriptase domain-containing protein</fullName>
    </recommendedName>
</protein>
<dbReference type="Proteomes" id="UP000499080">
    <property type="component" value="Unassembled WGS sequence"/>
</dbReference>
<accession>A0A4Y2IRH3</accession>